<accession>A0AAE1GXX9</accession>
<reference evidence="1" key="2">
    <citation type="journal article" date="2023" name="BMC Genomics">
        <title>Pest status, molecular evolution, and epigenetic factors derived from the genome assembly of Frankliniella fusca, a thysanopteran phytovirus vector.</title>
        <authorList>
            <person name="Catto M.A."/>
            <person name="Labadie P.E."/>
            <person name="Jacobson A.L."/>
            <person name="Kennedy G.G."/>
            <person name="Srinivasan R."/>
            <person name="Hunt B.G."/>
        </authorList>
    </citation>
    <scope>NUCLEOTIDE SEQUENCE</scope>
    <source>
        <strain evidence="1">PL_HMW_Pooled</strain>
    </source>
</reference>
<gene>
    <name evidence="1" type="ORF">KUF71_004259</name>
</gene>
<sequence>MDSAIRPFKLRFFICDAVARQYLKRIQNPNSTSGCEKCLVQGVRYRNRMIFLDFDAPLRSDRDFRLRRDEDHHIGEAETPLEFLGINMVSQFKLDPMHLVDIGVFKRWLKFLLGKLKGIPALLSNAEQAEVSRRIKVLSTNMPKEISRHPRPFEYFAKYKATEFRRMVRYDGLIIFKNLHHDVYFNFLLLFCGIYILSDLSLIERHGDLADQFLRQFVAHSAQLFGPHFVVYNVHNWIHLYNESVDAGSLHNFSAYKYENYYGVMKRYLLSTHKPLADNERNGRLIQNSRSKSVLDSEVSPPGVHNDWEEEGAQYTTLRTSRFILSRRLADSCLSWGYCHTS</sequence>
<keyword evidence="1" id="KW-0808">Transferase</keyword>
<dbReference type="PANTHER" id="PTHR33053">
    <property type="entry name" value="PROTEIN, PUTATIVE-RELATED"/>
    <property type="match status" value="1"/>
</dbReference>
<dbReference type="EMBL" id="JAHWGI010000195">
    <property type="protein sequence ID" value="KAK3910771.1"/>
    <property type="molecule type" value="Genomic_DNA"/>
</dbReference>
<keyword evidence="2" id="KW-1185">Reference proteome</keyword>
<reference evidence="1" key="1">
    <citation type="submission" date="2021-07" db="EMBL/GenBank/DDBJ databases">
        <authorList>
            <person name="Catto M.A."/>
            <person name="Jacobson A."/>
            <person name="Kennedy G."/>
            <person name="Labadie P."/>
            <person name="Hunt B.G."/>
            <person name="Srinivasan R."/>
        </authorList>
    </citation>
    <scope>NUCLEOTIDE SEQUENCE</scope>
    <source>
        <strain evidence="1">PL_HMW_Pooled</strain>
        <tissue evidence="1">Head</tissue>
    </source>
</reference>
<dbReference type="AlphaFoldDB" id="A0AAE1GXX9"/>
<dbReference type="PANTHER" id="PTHR33053:SF25">
    <property type="entry name" value="TRANSPOSASE DOMAIN-CONTAINING PROTEIN"/>
    <property type="match status" value="1"/>
</dbReference>
<dbReference type="Proteomes" id="UP001219518">
    <property type="component" value="Unassembled WGS sequence"/>
</dbReference>
<evidence type="ECO:0000313" key="2">
    <source>
        <dbReference type="Proteomes" id="UP001219518"/>
    </source>
</evidence>
<dbReference type="GO" id="GO:0016740">
    <property type="term" value="F:transferase activity"/>
    <property type="evidence" value="ECO:0007669"/>
    <property type="project" value="UniProtKB-KW"/>
</dbReference>
<name>A0AAE1GXX9_9NEOP</name>
<protein>
    <submittedName>
        <fullName evidence="1">UDP-N-acetylglucosamine--N-acetylmuramyl-(Pentapeptide) pyrophosphoryl-undecaprenol N-acetylglucosamine transferase</fullName>
    </submittedName>
</protein>
<proteinExistence type="predicted"/>
<organism evidence="1 2">
    <name type="scientific">Frankliniella fusca</name>
    <dbReference type="NCBI Taxonomy" id="407009"/>
    <lineage>
        <taxon>Eukaryota</taxon>
        <taxon>Metazoa</taxon>
        <taxon>Ecdysozoa</taxon>
        <taxon>Arthropoda</taxon>
        <taxon>Hexapoda</taxon>
        <taxon>Insecta</taxon>
        <taxon>Pterygota</taxon>
        <taxon>Neoptera</taxon>
        <taxon>Paraneoptera</taxon>
        <taxon>Thysanoptera</taxon>
        <taxon>Terebrantia</taxon>
        <taxon>Thripoidea</taxon>
        <taxon>Thripidae</taxon>
        <taxon>Frankliniella</taxon>
    </lineage>
</organism>
<evidence type="ECO:0000313" key="1">
    <source>
        <dbReference type="EMBL" id="KAK3910771.1"/>
    </source>
</evidence>
<comment type="caution">
    <text evidence="1">The sequence shown here is derived from an EMBL/GenBank/DDBJ whole genome shotgun (WGS) entry which is preliminary data.</text>
</comment>